<protein>
    <recommendedName>
        <fullName evidence="8">RNA-dependent RNA polymerase</fullName>
        <ecNumber evidence="8">2.7.7.48</ecNumber>
    </recommendedName>
</protein>
<dbReference type="GO" id="GO:0031380">
    <property type="term" value="C:nuclear RNA-directed RNA polymerase complex"/>
    <property type="evidence" value="ECO:0007669"/>
    <property type="project" value="TreeGrafter"/>
</dbReference>
<evidence type="ECO:0000259" key="9">
    <source>
        <dbReference type="Pfam" id="PF05183"/>
    </source>
</evidence>
<keyword evidence="6 8" id="KW-0943">RNA-mediated gene silencing</keyword>
<dbReference type="Pfam" id="PF26250">
    <property type="entry name" value="RRM_RdRP1_2"/>
    <property type="match status" value="1"/>
</dbReference>
<accession>A0A7N0VFB0</accession>
<evidence type="ECO:0000256" key="7">
    <source>
        <dbReference type="ARBA" id="ARBA00048744"/>
    </source>
</evidence>
<evidence type="ECO:0000256" key="3">
    <source>
        <dbReference type="ARBA" id="ARBA00022679"/>
    </source>
</evidence>
<evidence type="ECO:0000259" key="13">
    <source>
        <dbReference type="Pfam" id="PF26253"/>
    </source>
</evidence>
<dbReference type="InterPro" id="IPR058751">
    <property type="entry name" value="RDRP_helical"/>
</dbReference>
<feature type="domain" description="RDR1/2-like RRM" evidence="11">
    <location>
        <begin position="7"/>
        <end position="90"/>
    </location>
</feature>
<dbReference type="Proteomes" id="UP000594263">
    <property type="component" value="Unplaced"/>
</dbReference>
<keyword evidence="15" id="KW-1185">Reference proteome</keyword>
<sequence>MVVERATARVSNIPLTATAGDLLAFLETKLGPNTVLAIDILTERKNWKSRGHGRVQFQTLEAKSAARRLSEGKELVFRGLNLALAETYEDIVARPLEERQRLDDGVLHLGFMSKEDVMYGLECWEGVRAWVMPERKRVEFWAAVGGQWFKVEFPFEHVREAAVCKVGDGVEMQNAILLKVTFAPKLYQKVKGPDVTSKSAANRYFICKEDCEVKWIRTTDFSDVKSVGQSTSFCWMMKEGSVDFGVFSCLPCFKERSECLNLEDWRDFHPSSDLVPLVKCELELKQPYEVLFQLNSLVHAQKISLAATEPDLIEMINGLGTNEVLRILQKMHKLKSMCYEPLDFIRAQSRARSIDVKNPRSSSDSKLKQNNLMSCHRALITPTKIYCLGPEQETSNYVVKHYKRYASDFLRVSFVEEDWSKLPPTAISAHVEQEVFSKPFRTRIHDRVLSILRDGVVIGDKRFQFLAFSASQLRSNSIWMFASNDEVTAEEIREWMGCFNKIRSVSKCAARMGQLFSSSLQTVVVPAQDVEIIPDIETVTDGVKYCFSDGIGKISVSFARQVAQKCGLSDTPSAFQIRYGGYKGVIAVDRNSFRKLSLRRSMLKFESKSRMLNVTKWTEPMPCYLNREIVSLLSTLGVDDTVFEDMQKQQLESLNKMLTDRSAAIKILQHMSGVDTLVKMLLQGYEPSLEPYLSMMIQSYHENHLSELRSRCRIFVPRGKILVGCLDETGVLNYGRVYVRLTLSKADRQIESQDRFRYVDDRTAVLTGKVVVTKNPCLHPGDVRVLDAVYEEVLEENGLVDCLVFPQNGKRPHPSECSGGDLDGDQFFISWHDGLIPKQTEEPMDYTARRPRIMDHNVTLEEIQQFFVDYMINDTLGTISTAHLVHADREPDKARSSKCLELADLHSMAVDFAKTGAPAEMPKVLKPREFPDFMERAGKPTYPSQGVLGKLYRATFATASQESLSAVWTEELAAEAYDRDLQVEGFESFLEMAEAHKDLYTEKLSSLMTYYGAHTEDEILTGNFRKRVAHLQRDNRKFFEMKDRVLLAIKNLHKEAREWFHSSCDPPEQHSLASAWYHVTYHPDYFRDEEINFLSFPWIVGDVLLNIKSAKKLKQASV</sequence>
<feature type="domain" description="RDRP C-terminal head" evidence="13">
    <location>
        <begin position="976"/>
        <end position="1114"/>
    </location>
</feature>
<dbReference type="GO" id="GO:0003968">
    <property type="term" value="F:RNA-directed RNA polymerase activity"/>
    <property type="evidence" value="ECO:0007669"/>
    <property type="project" value="UniProtKB-KW"/>
</dbReference>
<comment type="catalytic activity">
    <reaction evidence="7 8">
        <text>RNA(n) + a ribonucleoside 5'-triphosphate = RNA(n+1) + diphosphate</text>
        <dbReference type="Rhea" id="RHEA:21248"/>
        <dbReference type="Rhea" id="RHEA-COMP:14527"/>
        <dbReference type="Rhea" id="RHEA-COMP:17342"/>
        <dbReference type="ChEBI" id="CHEBI:33019"/>
        <dbReference type="ChEBI" id="CHEBI:61557"/>
        <dbReference type="ChEBI" id="CHEBI:140395"/>
        <dbReference type="EC" id="2.7.7.48"/>
    </reaction>
</comment>
<name>A0A7N0VFB0_KALFE</name>
<dbReference type="EnsemblPlants" id="Kaladp0674s0090.1.v1.1">
    <property type="protein sequence ID" value="Kaladp0674s0090.1.v1.1"/>
    <property type="gene ID" value="Kaladp0674s0090.v1.1"/>
</dbReference>
<feature type="domain" description="RDRP helical" evidence="12">
    <location>
        <begin position="276"/>
        <end position="350"/>
    </location>
</feature>
<dbReference type="CDD" id="cd00590">
    <property type="entry name" value="RRM_SF"/>
    <property type="match status" value="1"/>
</dbReference>
<dbReference type="Pfam" id="PF26252">
    <property type="entry name" value="RdRP_helical"/>
    <property type="match status" value="1"/>
</dbReference>
<evidence type="ECO:0000313" key="15">
    <source>
        <dbReference type="Proteomes" id="UP000594263"/>
    </source>
</evidence>
<evidence type="ECO:0000313" key="14">
    <source>
        <dbReference type="EnsemblPlants" id="Kaladp0674s0090.1.v1.1"/>
    </source>
</evidence>
<dbReference type="Gramene" id="Kaladp0674s0090.1.v1.1">
    <property type="protein sequence ID" value="Kaladp0674s0090.1.v1.1"/>
    <property type="gene ID" value="Kaladp0674s0090.v1.1"/>
</dbReference>
<dbReference type="InterPro" id="IPR007855">
    <property type="entry name" value="RDRP"/>
</dbReference>
<dbReference type="GO" id="GO:0140745">
    <property type="term" value="P:siRNA transcription"/>
    <property type="evidence" value="ECO:0007669"/>
    <property type="project" value="EnsemblPlants"/>
</dbReference>
<dbReference type="Pfam" id="PF05183">
    <property type="entry name" value="RdRP"/>
    <property type="match status" value="1"/>
</dbReference>
<dbReference type="GO" id="GO:0071667">
    <property type="term" value="F:DNA/RNA hybrid binding"/>
    <property type="evidence" value="ECO:0007669"/>
    <property type="project" value="EnsemblPlants"/>
</dbReference>
<keyword evidence="3 8" id="KW-0808">Transferase</keyword>
<evidence type="ECO:0000256" key="4">
    <source>
        <dbReference type="ARBA" id="ARBA00022695"/>
    </source>
</evidence>
<feature type="domain" description="RDRP core" evidence="9">
    <location>
        <begin position="380"/>
        <end position="954"/>
    </location>
</feature>
<evidence type="ECO:0000259" key="12">
    <source>
        <dbReference type="Pfam" id="PF26252"/>
    </source>
</evidence>
<dbReference type="InterPro" id="IPR057590">
    <property type="entry name" value="PH_RDR1/2-like"/>
</dbReference>
<keyword evidence="2 8" id="KW-0696">RNA-directed RNA polymerase</keyword>
<evidence type="ECO:0000256" key="1">
    <source>
        <dbReference type="ARBA" id="ARBA00005762"/>
    </source>
</evidence>
<dbReference type="GO" id="GO:0030422">
    <property type="term" value="P:siRNA processing"/>
    <property type="evidence" value="ECO:0007669"/>
    <property type="project" value="EnsemblPlants"/>
</dbReference>
<dbReference type="InterPro" id="IPR057596">
    <property type="entry name" value="RDRP_core"/>
</dbReference>
<proteinExistence type="inferred from homology"/>
<feature type="domain" description="RDR1/2-like PH-like" evidence="10">
    <location>
        <begin position="107"/>
        <end position="260"/>
    </location>
</feature>
<dbReference type="Pfam" id="PF24823">
    <property type="entry name" value="PH_RDR2"/>
    <property type="match status" value="1"/>
</dbReference>
<dbReference type="PANTHER" id="PTHR23079:SF5">
    <property type="entry name" value="RNA-DEPENDENT RNA POLYMERASE 2"/>
    <property type="match status" value="1"/>
</dbReference>
<dbReference type="PANTHER" id="PTHR23079">
    <property type="entry name" value="RNA-DEPENDENT RNA POLYMERASE"/>
    <property type="match status" value="1"/>
</dbReference>
<dbReference type="GO" id="GO:0005730">
    <property type="term" value="C:nucleolus"/>
    <property type="evidence" value="ECO:0007669"/>
    <property type="project" value="EnsemblPlants"/>
</dbReference>
<dbReference type="AlphaFoldDB" id="A0A7N0VFB0"/>
<dbReference type="InterPro" id="IPR035979">
    <property type="entry name" value="RBD_domain_sf"/>
</dbReference>
<comment type="function">
    <text evidence="8">Probably involved in the RNA silencing pathway and required for the generation of small interfering RNAs (siRNAs).</text>
</comment>
<evidence type="ECO:0000259" key="11">
    <source>
        <dbReference type="Pfam" id="PF26250"/>
    </source>
</evidence>
<dbReference type="GO" id="GO:0050832">
    <property type="term" value="P:defense response to fungus"/>
    <property type="evidence" value="ECO:0007669"/>
    <property type="project" value="EnsemblPlants"/>
</dbReference>
<dbReference type="InterPro" id="IPR058763">
    <property type="entry name" value="RRM_RDR1/2-like"/>
</dbReference>
<dbReference type="SUPFAM" id="SSF54928">
    <property type="entry name" value="RNA-binding domain, RBD"/>
    <property type="match status" value="1"/>
</dbReference>
<keyword evidence="5 8" id="KW-0694">RNA-binding</keyword>
<evidence type="ECO:0000256" key="5">
    <source>
        <dbReference type="ARBA" id="ARBA00022884"/>
    </source>
</evidence>
<dbReference type="InterPro" id="IPR058752">
    <property type="entry name" value="RDRP_C_head"/>
</dbReference>
<dbReference type="GO" id="GO:0003727">
    <property type="term" value="F:single-stranded RNA binding"/>
    <property type="evidence" value="ECO:0007669"/>
    <property type="project" value="EnsemblPlants"/>
</dbReference>
<evidence type="ECO:0000256" key="2">
    <source>
        <dbReference type="ARBA" id="ARBA00022484"/>
    </source>
</evidence>
<dbReference type="Pfam" id="PF26253">
    <property type="entry name" value="RdRP_head"/>
    <property type="match status" value="1"/>
</dbReference>
<keyword evidence="4 8" id="KW-0548">Nucleotidyltransferase</keyword>
<dbReference type="EC" id="2.7.7.48" evidence="8"/>
<comment type="similarity">
    <text evidence="1 8">Belongs to the RdRP family.</text>
</comment>
<dbReference type="GO" id="GO:0010495">
    <property type="term" value="P:siRNA-mediated long-distance post-transcriptional gene silencing"/>
    <property type="evidence" value="ECO:0007669"/>
    <property type="project" value="EnsemblPlants"/>
</dbReference>
<evidence type="ECO:0000256" key="8">
    <source>
        <dbReference type="RuleBase" id="RU363098"/>
    </source>
</evidence>
<evidence type="ECO:0000256" key="6">
    <source>
        <dbReference type="ARBA" id="ARBA00023158"/>
    </source>
</evidence>
<organism evidence="14 15">
    <name type="scientific">Kalanchoe fedtschenkoi</name>
    <name type="common">Lavender scallops</name>
    <name type="synonym">South American air plant</name>
    <dbReference type="NCBI Taxonomy" id="63787"/>
    <lineage>
        <taxon>Eukaryota</taxon>
        <taxon>Viridiplantae</taxon>
        <taxon>Streptophyta</taxon>
        <taxon>Embryophyta</taxon>
        <taxon>Tracheophyta</taxon>
        <taxon>Spermatophyta</taxon>
        <taxon>Magnoliopsida</taxon>
        <taxon>eudicotyledons</taxon>
        <taxon>Gunneridae</taxon>
        <taxon>Pentapetalae</taxon>
        <taxon>Saxifragales</taxon>
        <taxon>Crassulaceae</taxon>
        <taxon>Kalanchoe</taxon>
    </lineage>
</organism>
<dbReference type="OMA" id="YHICKED"/>
<reference evidence="14" key="1">
    <citation type="submission" date="2021-01" db="UniProtKB">
        <authorList>
            <consortium name="EnsemblPlants"/>
        </authorList>
    </citation>
    <scope>IDENTIFICATION</scope>
</reference>
<evidence type="ECO:0000259" key="10">
    <source>
        <dbReference type="Pfam" id="PF24823"/>
    </source>
</evidence>